<dbReference type="FunCoup" id="A0A1X7VPZ8">
    <property type="interactions" value="275"/>
</dbReference>
<keyword evidence="15" id="KW-1185">Reference proteome</keyword>
<dbReference type="GO" id="GO:0016020">
    <property type="term" value="C:membrane"/>
    <property type="evidence" value="ECO:0007669"/>
    <property type="project" value="UniProtKB-SubCell"/>
</dbReference>
<comment type="subcellular location">
    <subcellularLocation>
        <location evidence="1">Membrane</location>
        <topology evidence="1">Multi-pass membrane protein</topology>
    </subcellularLocation>
</comment>
<feature type="domain" description="RING-CH-type" evidence="13">
    <location>
        <begin position="18"/>
        <end position="89"/>
    </location>
</feature>
<keyword evidence="6 12" id="KW-1133">Transmembrane helix</keyword>
<dbReference type="InterPro" id="IPR013083">
    <property type="entry name" value="Znf_RING/FYVE/PHD"/>
</dbReference>
<dbReference type="Gene3D" id="3.30.40.10">
    <property type="entry name" value="Zinc/RING finger domain, C3HC4 (zinc finger)"/>
    <property type="match status" value="1"/>
</dbReference>
<feature type="transmembrane region" description="Helical" evidence="12">
    <location>
        <begin position="109"/>
        <end position="133"/>
    </location>
</feature>
<dbReference type="SUPFAM" id="SSF57850">
    <property type="entry name" value="RING/U-box"/>
    <property type="match status" value="1"/>
</dbReference>
<protein>
    <recommendedName>
        <fullName evidence="8">E3 ubiquitin-protein ligase MARCHF5</fullName>
    </recommendedName>
    <alternativeName>
        <fullName evidence="10">Membrane-associated RING finger protein 5</fullName>
    </alternativeName>
    <alternativeName>
        <fullName evidence="9">Membrane-associated RING-CH protein V</fullName>
    </alternativeName>
    <alternativeName>
        <fullName evidence="11">RING-type E3 ubiquitin transferase MARCHF5</fullName>
    </alternativeName>
</protein>
<evidence type="ECO:0000256" key="1">
    <source>
        <dbReference type="ARBA" id="ARBA00004141"/>
    </source>
</evidence>
<evidence type="ECO:0000256" key="2">
    <source>
        <dbReference type="ARBA" id="ARBA00022692"/>
    </source>
</evidence>
<name>A0A1X7VPZ8_AMPQE</name>
<evidence type="ECO:0000313" key="15">
    <source>
        <dbReference type="Proteomes" id="UP000007879"/>
    </source>
</evidence>
<feature type="transmembrane region" description="Helical" evidence="12">
    <location>
        <begin position="154"/>
        <end position="174"/>
    </location>
</feature>
<keyword evidence="3" id="KW-0479">Metal-binding</keyword>
<evidence type="ECO:0000256" key="3">
    <source>
        <dbReference type="ARBA" id="ARBA00022723"/>
    </source>
</evidence>
<evidence type="ECO:0000256" key="4">
    <source>
        <dbReference type="ARBA" id="ARBA00022771"/>
    </source>
</evidence>
<evidence type="ECO:0000256" key="5">
    <source>
        <dbReference type="ARBA" id="ARBA00022833"/>
    </source>
</evidence>
<evidence type="ECO:0000256" key="11">
    <source>
        <dbReference type="ARBA" id="ARBA00043231"/>
    </source>
</evidence>
<keyword evidence="5" id="KW-0862">Zinc</keyword>
<evidence type="ECO:0000259" key="13">
    <source>
        <dbReference type="PROSITE" id="PS51292"/>
    </source>
</evidence>
<dbReference type="KEGG" id="aqu:100638199"/>
<evidence type="ECO:0000256" key="10">
    <source>
        <dbReference type="ARBA" id="ARBA00043185"/>
    </source>
</evidence>
<evidence type="ECO:0000256" key="8">
    <source>
        <dbReference type="ARBA" id="ARBA00040151"/>
    </source>
</evidence>
<reference evidence="14" key="2">
    <citation type="submission" date="2017-05" db="UniProtKB">
        <authorList>
            <consortium name="EnsemblMetazoa"/>
        </authorList>
    </citation>
    <scope>IDENTIFICATION</scope>
</reference>
<feature type="transmembrane region" description="Helical" evidence="12">
    <location>
        <begin position="186"/>
        <end position="203"/>
    </location>
</feature>
<accession>A0A1X7VPZ8</accession>
<dbReference type="OrthoDB" id="5817083at2759"/>
<dbReference type="Proteomes" id="UP000007879">
    <property type="component" value="Unassembled WGS sequence"/>
</dbReference>
<sequence>METDSLTVSTSSPLLVRARSANEKQCWVCFGTPEDEGSEEEEWTSPCRCCGGTKWVHQSCLQLWIDEKQKMSSSISVVCPQCQFAYRIQYPTSNPIIFIYDMVERTITYFSPLVLAGVTATTLYWASFTYGIIAIAMAMGREQALEFFKSPESTVAVVCLPIVPWIIVTVKIIRPEVIFLKCLYKYLLPLLARLLKGLSLASLPTRRRHFQQAEVQPLSYISRCFVSMAALPFISSALGHLLFRFMNNGVKRTLLGGTLYLSMSYTLKVILEHHKGRVI</sequence>
<proteinExistence type="predicted"/>
<evidence type="ECO:0000256" key="9">
    <source>
        <dbReference type="ARBA" id="ARBA00043044"/>
    </source>
</evidence>
<dbReference type="GO" id="GO:0008270">
    <property type="term" value="F:zinc ion binding"/>
    <property type="evidence" value="ECO:0007669"/>
    <property type="project" value="UniProtKB-KW"/>
</dbReference>
<feature type="transmembrane region" description="Helical" evidence="12">
    <location>
        <begin position="224"/>
        <end position="242"/>
    </location>
</feature>
<dbReference type="InterPro" id="IPR011016">
    <property type="entry name" value="Znf_RING-CH"/>
</dbReference>
<dbReference type="STRING" id="400682.A0A1X7VPZ8"/>
<dbReference type="PANTHER" id="PTHR46283">
    <property type="entry name" value="E3 UBIQUITIN-PROTEIN LIGASE MARCH5"/>
    <property type="match status" value="1"/>
</dbReference>
<organism evidence="14">
    <name type="scientific">Amphimedon queenslandica</name>
    <name type="common">Sponge</name>
    <dbReference type="NCBI Taxonomy" id="400682"/>
    <lineage>
        <taxon>Eukaryota</taxon>
        <taxon>Metazoa</taxon>
        <taxon>Porifera</taxon>
        <taxon>Demospongiae</taxon>
        <taxon>Heteroscleromorpha</taxon>
        <taxon>Haplosclerida</taxon>
        <taxon>Niphatidae</taxon>
        <taxon>Amphimedon</taxon>
    </lineage>
</organism>
<evidence type="ECO:0000256" key="12">
    <source>
        <dbReference type="SAM" id="Phobius"/>
    </source>
</evidence>
<dbReference type="InParanoid" id="A0A1X7VPZ8"/>
<keyword evidence="7 12" id="KW-0472">Membrane</keyword>
<dbReference type="OMA" id="HWEDYIV"/>
<evidence type="ECO:0000256" key="6">
    <source>
        <dbReference type="ARBA" id="ARBA00022989"/>
    </source>
</evidence>
<evidence type="ECO:0000313" key="14">
    <source>
        <dbReference type="EnsemblMetazoa" id="Aqu2.1.41920_001"/>
    </source>
</evidence>
<dbReference type="AlphaFoldDB" id="A0A1X7VPZ8"/>
<dbReference type="EnsemblMetazoa" id="XM_003383225.3">
    <property type="protein sequence ID" value="XP_003383273.1"/>
    <property type="gene ID" value="LOC100638199"/>
</dbReference>
<reference evidence="15" key="1">
    <citation type="journal article" date="2010" name="Nature">
        <title>The Amphimedon queenslandica genome and the evolution of animal complexity.</title>
        <authorList>
            <person name="Srivastava M."/>
            <person name="Simakov O."/>
            <person name="Chapman J."/>
            <person name="Fahey B."/>
            <person name="Gauthier M.E."/>
            <person name="Mitros T."/>
            <person name="Richards G.S."/>
            <person name="Conaco C."/>
            <person name="Dacre M."/>
            <person name="Hellsten U."/>
            <person name="Larroux C."/>
            <person name="Putnam N.H."/>
            <person name="Stanke M."/>
            <person name="Adamska M."/>
            <person name="Darling A."/>
            <person name="Degnan S.M."/>
            <person name="Oakley T.H."/>
            <person name="Plachetzki D.C."/>
            <person name="Zhai Y."/>
            <person name="Adamski M."/>
            <person name="Calcino A."/>
            <person name="Cummins S.F."/>
            <person name="Goodstein D.M."/>
            <person name="Harris C."/>
            <person name="Jackson D.J."/>
            <person name="Leys S.P."/>
            <person name="Shu S."/>
            <person name="Woodcroft B.J."/>
            <person name="Vervoort M."/>
            <person name="Kosik K.S."/>
            <person name="Manning G."/>
            <person name="Degnan B.M."/>
            <person name="Rokhsar D.S."/>
        </authorList>
    </citation>
    <scope>NUCLEOTIDE SEQUENCE [LARGE SCALE GENOMIC DNA]</scope>
</reference>
<gene>
    <name evidence="14" type="primary">100638199</name>
</gene>
<dbReference type="eggNOG" id="KOG3053">
    <property type="taxonomic scope" value="Eukaryota"/>
</dbReference>
<dbReference type="EnsemblMetazoa" id="Aqu2.1.41920_001">
    <property type="protein sequence ID" value="Aqu2.1.41920_001"/>
    <property type="gene ID" value="Aqu2.1.41920"/>
</dbReference>
<keyword evidence="2 12" id="KW-0812">Transmembrane</keyword>
<dbReference type="Pfam" id="PF12906">
    <property type="entry name" value="RINGv"/>
    <property type="match status" value="1"/>
</dbReference>
<evidence type="ECO:0000256" key="7">
    <source>
        <dbReference type="ARBA" id="ARBA00023136"/>
    </source>
</evidence>
<dbReference type="CDD" id="cd16701">
    <property type="entry name" value="RING_CH-C4HC3_MARCH5"/>
    <property type="match status" value="1"/>
</dbReference>
<dbReference type="SMART" id="SM00744">
    <property type="entry name" value="RINGv"/>
    <property type="match status" value="1"/>
</dbReference>
<dbReference type="PROSITE" id="PS51292">
    <property type="entry name" value="ZF_RING_CH"/>
    <property type="match status" value="1"/>
</dbReference>
<keyword evidence="4" id="KW-0863">Zinc-finger</keyword>